<evidence type="ECO:0000313" key="1">
    <source>
        <dbReference type="EMBL" id="AOM82010.1"/>
    </source>
</evidence>
<protein>
    <recommendedName>
        <fullName evidence="3">Gamma-glutamylcyclotransferase AIG2-like domain-containing protein</fullName>
    </recommendedName>
</protein>
<accession>A0A1D7QSL5</accession>
<dbReference type="AlphaFoldDB" id="A0A1D7QSL5"/>
<dbReference type="Gene3D" id="3.10.490.10">
    <property type="entry name" value="Gamma-glutamyl cyclotransferase-like"/>
    <property type="match status" value="1"/>
</dbReference>
<dbReference type="EMBL" id="CP012502">
    <property type="protein sequence ID" value="AOM82010.1"/>
    <property type="molecule type" value="Genomic_DNA"/>
</dbReference>
<organism evidence="1 2">
    <name type="scientific">Salisediminibacterium beveridgei</name>
    <dbReference type="NCBI Taxonomy" id="632773"/>
    <lineage>
        <taxon>Bacteria</taxon>
        <taxon>Bacillati</taxon>
        <taxon>Bacillota</taxon>
        <taxon>Bacilli</taxon>
        <taxon>Bacillales</taxon>
        <taxon>Bacillaceae</taxon>
        <taxon>Salisediminibacterium</taxon>
    </lineage>
</organism>
<sequence length="251" mass="28191">MMSVDEKQLLFAKSYPFESPSASYIFTAKGPEPIHENHDPTELIKHRTPVLAYGSNSAPIQLKRKFHEHLASAGGFIPVLKGYLLNYDVVYSPVVAPYGSIPATITPSPGVIANAYVTYLDQEQLAIMHRSEGVGYMYDYLAFDENDVQLEYEGFAVTGLHTYLSQRGPLALNKGIVALAEVEAAKRQFPAMTQTELLTLVKHDYCTELPLNDFISNTIEDQTFRSSVNHHLLHHFSIPSSKHNRSFDHHR</sequence>
<keyword evidence="2" id="KW-1185">Reference proteome</keyword>
<evidence type="ECO:0000313" key="2">
    <source>
        <dbReference type="Proteomes" id="UP000094463"/>
    </source>
</evidence>
<dbReference type="Proteomes" id="UP000094463">
    <property type="component" value="Chromosome"/>
</dbReference>
<gene>
    <name evidence="1" type="ORF">BBEV_0618</name>
</gene>
<evidence type="ECO:0008006" key="3">
    <source>
        <dbReference type="Google" id="ProtNLM"/>
    </source>
</evidence>
<dbReference type="KEGG" id="bbev:BBEV_0618"/>
<reference evidence="1 2" key="1">
    <citation type="submission" date="2015-08" db="EMBL/GenBank/DDBJ databases">
        <title>The complete genome sequence of Bacillus beveridgei MLTeJB.</title>
        <authorList>
            <person name="Hanson T.E."/>
            <person name="Mesa C."/>
            <person name="Basesman S.M."/>
            <person name="Oremland R.S."/>
        </authorList>
    </citation>
    <scope>NUCLEOTIDE SEQUENCE [LARGE SCALE GENOMIC DNA]</scope>
    <source>
        <strain evidence="1 2">MLTeJB</strain>
    </source>
</reference>
<name>A0A1D7QSL5_9BACI</name>
<proteinExistence type="predicted"/>